<protein>
    <submittedName>
        <fullName evidence="3">Uncharacterized protein</fullName>
    </submittedName>
</protein>
<sequence>MKLHRFFPFLIGFSLIVAQPASANIIDNMLQNGQLALDARKLSEAERMLQRVIELDPTNITAHKNLCQALELQGKIEEAVAACRGAIAVNTRDGDAYYRLGMVLANAQNYNGAMINIRRAIGLDSQNGKYYASLGEILQRQGKLEEAIAYYKEALELSPGLDVARAKLQEAESLLQL</sequence>
<dbReference type="PROSITE" id="PS50005">
    <property type="entry name" value="TPR"/>
    <property type="match status" value="3"/>
</dbReference>
<evidence type="ECO:0000256" key="1">
    <source>
        <dbReference type="PROSITE-ProRule" id="PRU00339"/>
    </source>
</evidence>
<dbReference type="RefSeq" id="WP_095722950.1">
    <property type="nucleotide sequence ID" value="NZ_NTFS01000205.1"/>
</dbReference>
<feature type="repeat" description="TPR" evidence="1">
    <location>
        <begin position="128"/>
        <end position="161"/>
    </location>
</feature>
<feature type="repeat" description="TPR" evidence="1">
    <location>
        <begin position="26"/>
        <end position="59"/>
    </location>
</feature>
<dbReference type="PROSITE" id="PS50293">
    <property type="entry name" value="TPR_REGION"/>
    <property type="match status" value="1"/>
</dbReference>
<dbReference type="InterPro" id="IPR011990">
    <property type="entry name" value="TPR-like_helical_dom_sf"/>
</dbReference>
<feature type="signal peptide" evidence="2">
    <location>
        <begin position="1"/>
        <end position="23"/>
    </location>
</feature>
<organism evidence="3 4">
    <name type="scientific">Brunnivagina elsteri CCALA 953</name>
    <dbReference type="NCBI Taxonomy" id="987040"/>
    <lineage>
        <taxon>Bacteria</taxon>
        <taxon>Bacillati</taxon>
        <taxon>Cyanobacteriota</taxon>
        <taxon>Cyanophyceae</taxon>
        <taxon>Nostocales</taxon>
        <taxon>Calotrichaceae</taxon>
        <taxon>Brunnivagina</taxon>
    </lineage>
</organism>
<dbReference type="Gene3D" id="1.25.40.10">
    <property type="entry name" value="Tetratricopeptide repeat domain"/>
    <property type="match status" value="2"/>
</dbReference>
<dbReference type="OrthoDB" id="500470at2"/>
<feature type="chain" id="PRO_5013195085" evidence="2">
    <location>
        <begin position="24"/>
        <end position="177"/>
    </location>
</feature>
<reference evidence="3 4" key="1">
    <citation type="submission" date="2017-08" db="EMBL/GenBank/DDBJ databases">
        <title>Draft genome sequence of filamentous cyanobacterium Calothrix elsteri CCALA 953.</title>
        <authorList>
            <person name="Gagunashvili A.N."/>
            <person name="Elster J."/>
            <person name="Andresson O.S."/>
        </authorList>
    </citation>
    <scope>NUCLEOTIDE SEQUENCE [LARGE SCALE GENOMIC DNA]</scope>
    <source>
        <strain evidence="3 4">CCALA 953</strain>
    </source>
</reference>
<dbReference type="SMART" id="SM00028">
    <property type="entry name" value="TPR"/>
    <property type="match status" value="4"/>
</dbReference>
<dbReference type="PANTHER" id="PTHR12558">
    <property type="entry name" value="CELL DIVISION CYCLE 16,23,27"/>
    <property type="match status" value="1"/>
</dbReference>
<dbReference type="Proteomes" id="UP000218238">
    <property type="component" value="Unassembled WGS sequence"/>
</dbReference>
<gene>
    <name evidence="3" type="ORF">CK510_17655</name>
</gene>
<accession>A0A2A2TG99</accession>
<dbReference type="AlphaFoldDB" id="A0A2A2TG99"/>
<dbReference type="InterPro" id="IPR019734">
    <property type="entry name" value="TPR_rpt"/>
</dbReference>
<dbReference type="Pfam" id="PF13181">
    <property type="entry name" value="TPR_8"/>
    <property type="match status" value="1"/>
</dbReference>
<keyword evidence="1" id="KW-0802">TPR repeat</keyword>
<proteinExistence type="predicted"/>
<keyword evidence="4" id="KW-1185">Reference proteome</keyword>
<keyword evidence="2" id="KW-0732">Signal</keyword>
<evidence type="ECO:0000313" key="3">
    <source>
        <dbReference type="EMBL" id="PAX52743.1"/>
    </source>
</evidence>
<dbReference type="PANTHER" id="PTHR12558:SF13">
    <property type="entry name" value="CELL DIVISION CYCLE PROTEIN 27 HOMOLOG"/>
    <property type="match status" value="1"/>
</dbReference>
<comment type="caution">
    <text evidence="3">The sequence shown here is derived from an EMBL/GenBank/DDBJ whole genome shotgun (WGS) entry which is preliminary data.</text>
</comment>
<feature type="repeat" description="TPR" evidence="1">
    <location>
        <begin position="94"/>
        <end position="127"/>
    </location>
</feature>
<dbReference type="Pfam" id="PF00515">
    <property type="entry name" value="TPR_1"/>
    <property type="match status" value="1"/>
</dbReference>
<evidence type="ECO:0000256" key="2">
    <source>
        <dbReference type="SAM" id="SignalP"/>
    </source>
</evidence>
<name>A0A2A2TG99_9CYAN</name>
<evidence type="ECO:0000313" key="4">
    <source>
        <dbReference type="Proteomes" id="UP000218238"/>
    </source>
</evidence>
<dbReference type="EMBL" id="NTFS01000205">
    <property type="protein sequence ID" value="PAX52743.1"/>
    <property type="molecule type" value="Genomic_DNA"/>
</dbReference>
<dbReference type="SUPFAM" id="SSF48452">
    <property type="entry name" value="TPR-like"/>
    <property type="match status" value="1"/>
</dbReference>
<dbReference type="Pfam" id="PF14559">
    <property type="entry name" value="TPR_19"/>
    <property type="match status" value="1"/>
</dbReference>